<reference evidence="3 4" key="1">
    <citation type="submission" date="2017-08" db="EMBL/GenBank/DDBJ databases">
        <authorList>
            <person name="de Groot N.N."/>
        </authorList>
    </citation>
    <scope>NUCLEOTIDE SEQUENCE [LARGE SCALE GENOMIC DNA]</scope>
    <source>
        <strain evidence="3 4">HM2</strain>
    </source>
</reference>
<dbReference type="AlphaFoldDB" id="A0A380S646"/>
<dbReference type="RefSeq" id="WP_109573123.1">
    <property type="nucleotide sequence ID" value="NZ_UHJL01000003.1"/>
</dbReference>
<evidence type="ECO:0000313" key="3">
    <source>
        <dbReference type="EMBL" id="SUQ24702.1"/>
    </source>
</evidence>
<keyword evidence="3" id="KW-0418">Kinase</keyword>
<feature type="compositionally biased region" description="Basic and acidic residues" evidence="1">
    <location>
        <begin position="43"/>
        <end position="58"/>
    </location>
</feature>
<dbReference type="GO" id="GO:0016301">
    <property type="term" value="F:kinase activity"/>
    <property type="evidence" value="ECO:0007669"/>
    <property type="project" value="UniProtKB-KW"/>
</dbReference>
<gene>
    <name evidence="3" type="ORF">SAMN05661053_2114</name>
</gene>
<dbReference type="EMBL" id="UHJL01000003">
    <property type="protein sequence ID" value="SUQ24702.1"/>
    <property type="molecule type" value="Genomic_DNA"/>
</dbReference>
<dbReference type="Proteomes" id="UP000255423">
    <property type="component" value="Unassembled WGS sequence"/>
</dbReference>
<organism evidence="3 4">
    <name type="scientific">Fibrobacter succinogenes</name>
    <name type="common">Bacteroides succinogenes</name>
    <dbReference type="NCBI Taxonomy" id="833"/>
    <lineage>
        <taxon>Bacteria</taxon>
        <taxon>Pseudomonadati</taxon>
        <taxon>Fibrobacterota</taxon>
        <taxon>Fibrobacteria</taxon>
        <taxon>Fibrobacterales</taxon>
        <taxon>Fibrobacteraceae</taxon>
        <taxon>Fibrobacter</taxon>
    </lineage>
</organism>
<feature type="region of interest" description="Disordered" evidence="1">
    <location>
        <begin position="1"/>
        <end position="58"/>
    </location>
</feature>
<evidence type="ECO:0000313" key="4">
    <source>
        <dbReference type="Proteomes" id="UP000255423"/>
    </source>
</evidence>
<dbReference type="CDD" id="cd02859">
    <property type="entry name" value="E_set_AMPKbeta_like_N"/>
    <property type="match status" value="1"/>
</dbReference>
<dbReference type="InterPro" id="IPR014756">
    <property type="entry name" value="Ig_E-set"/>
</dbReference>
<sequence length="155" mass="16195">MSKNSKTVVAKPVKKVATKAAAKPAAEKSAAKTVKAPAKKAAPKAEKPAKAAKVEAPKAEVKVAKAPAKKAATKAPKAAAPKKVAVEFVADCPLATTVSVAGTFNNWTVDADMLKKDKKTGLWVAKISLVPGDYEYKFVCDGVNWDAGDNKIKHV</sequence>
<feature type="compositionally biased region" description="Low complexity" evidence="1">
    <location>
        <begin position="1"/>
        <end position="11"/>
    </location>
</feature>
<protein>
    <submittedName>
        <fullName evidence="3">Glycogen recognition site of AMP-activated protein kinase</fullName>
    </submittedName>
</protein>
<dbReference type="SUPFAM" id="SSF81296">
    <property type="entry name" value="E set domains"/>
    <property type="match status" value="1"/>
</dbReference>
<accession>A0A380S646</accession>
<dbReference type="InterPro" id="IPR032640">
    <property type="entry name" value="AMPK1_CBM"/>
</dbReference>
<feature type="domain" description="AMP-activated protein kinase glycogen-binding" evidence="2">
    <location>
        <begin position="96"/>
        <end position="143"/>
    </location>
</feature>
<keyword evidence="3" id="KW-0808">Transferase</keyword>
<evidence type="ECO:0000256" key="1">
    <source>
        <dbReference type="SAM" id="MobiDB-lite"/>
    </source>
</evidence>
<dbReference type="Pfam" id="PF16561">
    <property type="entry name" value="AMPK1_CBM"/>
    <property type="match status" value="1"/>
</dbReference>
<dbReference type="InterPro" id="IPR013783">
    <property type="entry name" value="Ig-like_fold"/>
</dbReference>
<evidence type="ECO:0000259" key="2">
    <source>
        <dbReference type="Pfam" id="PF16561"/>
    </source>
</evidence>
<dbReference type="Gene3D" id="2.60.40.10">
    <property type="entry name" value="Immunoglobulins"/>
    <property type="match status" value="1"/>
</dbReference>
<name>A0A380S646_FIBSU</name>
<proteinExistence type="predicted"/>